<protein>
    <submittedName>
        <fullName evidence="2">Uncharacterized protein</fullName>
    </submittedName>
</protein>
<accession>A0ABT9S1S2</accession>
<dbReference type="EMBL" id="JAUSRO010000002">
    <property type="protein sequence ID" value="MDP9898299.1"/>
    <property type="molecule type" value="Genomic_DNA"/>
</dbReference>
<dbReference type="RefSeq" id="WP_307688124.1">
    <property type="nucleotide sequence ID" value="NZ_JAUSRO010000002.1"/>
</dbReference>
<evidence type="ECO:0000313" key="2">
    <source>
        <dbReference type="EMBL" id="MDP9898299.1"/>
    </source>
</evidence>
<keyword evidence="1" id="KW-0472">Membrane</keyword>
<dbReference type="Proteomes" id="UP001226867">
    <property type="component" value="Unassembled WGS sequence"/>
</dbReference>
<reference evidence="2 3" key="1">
    <citation type="submission" date="2023-07" db="EMBL/GenBank/DDBJ databases">
        <title>Sorghum-associated microbial communities from plants grown in Nebraska, USA.</title>
        <authorList>
            <person name="Schachtman D."/>
        </authorList>
    </citation>
    <scope>NUCLEOTIDE SEQUENCE [LARGE SCALE GENOMIC DNA]</scope>
    <source>
        <strain evidence="2 3">DS1607</strain>
    </source>
</reference>
<comment type="caution">
    <text evidence="2">The sequence shown here is derived from an EMBL/GenBank/DDBJ whole genome shotgun (WGS) entry which is preliminary data.</text>
</comment>
<gene>
    <name evidence="2" type="ORF">J2W36_000534</name>
</gene>
<keyword evidence="1" id="KW-0812">Transmembrane</keyword>
<name>A0ABT9S1S2_9BURK</name>
<keyword evidence="1" id="KW-1133">Transmembrane helix</keyword>
<proteinExistence type="predicted"/>
<keyword evidence="3" id="KW-1185">Reference proteome</keyword>
<evidence type="ECO:0000256" key="1">
    <source>
        <dbReference type="SAM" id="Phobius"/>
    </source>
</evidence>
<organism evidence="2 3">
    <name type="scientific">Variovorax ginsengisoli</name>
    <dbReference type="NCBI Taxonomy" id="363844"/>
    <lineage>
        <taxon>Bacteria</taxon>
        <taxon>Pseudomonadati</taxon>
        <taxon>Pseudomonadota</taxon>
        <taxon>Betaproteobacteria</taxon>
        <taxon>Burkholderiales</taxon>
        <taxon>Comamonadaceae</taxon>
        <taxon>Variovorax</taxon>
    </lineage>
</organism>
<sequence length="147" mass="15398">MTDNDRAFCTATASLLRASGTIAAWGLALSGISMTVLALTGRSLSLTSCMGFGAVVIVGVLERYLALRIRLDIGLFDALAQGTLPSLASLDGALHRLGVLEVSQAPATPRALDARVVGARHLMRRHGIAVVCQSALFLLALLTQDLQ</sequence>
<feature type="transmembrane region" description="Helical" evidence="1">
    <location>
        <begin position="44"/>
        <end position="61"/>
    </location>
</feature>
<evidence type="ECO:0000313" key="3">
    <source>
        <dbReference type="Proteomes" id="UP001226867"/>
    </source>
</evidence>